<dbReference type="AlphaFoldDB" id="A0A0D1CXB9"/>
<dbReference type="GO" id="GO:0005524">
    <property type="term" value="F:ATP binding"/>
    <property type="evidence" value="ECO:0007669"/>
    <property type="project" value="UniProtKB-UniRule"/>
</dbReference>
<evidence type="ECO:0000259" key="8">
    <source>
        <dbReference type="PROSITE" id="PS51192"/>
    </source>
</evidence>
<dbReference type="GO" id="GO:0016787">
    <property type="term" value="F:hydrolase activity"/>
    <property type="evidence" value="ECO:0007669"/>
    <property type="project" value="UniProtKB-KW"/>
</dbReference>
<organism evidence="10 11">
    <name type="scientific">Mycosarcoma maydis</name>
    <name type="common">Corn smut fungus</name>
    <name type="synonym">Ustilago maydis</name>
    <dbReference type="NCBI Taxonomy" id="5270"/>
    <lineage>
        <taxon>Eukaryota</taxon>
        <taxon>Fungi</taxon>
        <taxon>Dikarya</taxon>
        <taxon>Basidiomycota</taxon>
        <taxon>Ustilaginomycotina</taxon>
        <taxon>Ustilaginomycetes</taxon>
        <taxon>Ustilaginales</taxon>
        <taxon>Ustilaginaceae</taxon>
        <taxon>Mycosarcoma</taxon>
    </lineage>
</organism>
<evidence type="ECO:0000256" key="6">
    <source>
        <dbReference type="RuleBase" id="RU365068"/>
    </source>
</evidence>
<dbReference type="PROSITE" id="PS00039">
    <property type="entry name" value="DEAD_ATP_HELICASE"/>
    <property type="match status" value="1"/>
</dbReference>
<feature type="region of interest" description="Disordered" evidence="7">
    <location>
        <begin position="297"/>
        <end position="317"/>
    </location>
</feature>
<dbReference type="PROSITE" id="PS51194">
    <property type="entry name" value="HELICASE_CTER"/>
    <property type="match status" value="1"/>
</dbReference>
<dbReference type="InterPro" id="IPR014001">
    <property type="entry name" value="Helicase_ATP-bd"/>
</dbReference>
<keyword evidence="2 6" id="KW-0378">Hydrolase</keyword>
<feature type="compositionally biased region" description="Basic residues" evidence="7">
    <location>
        <begin position="109"/>
        <end position="131"/>
    </location>
</feature>
<comment type="domain">
    <text evidence="6">The Q motif is unique to and characteristic of the DEAD box family of RNA helicases and controls ATP binding and hydrolysis.</text>
</comment>
<keyword evidence="11" id="KW-1185">Reference proteome</keyword>
<dbReference type="OrthoDB" id="3370at2759"/>
<name>A0A0D1CXB9_MYCMD</name>
<feature type="compositionally biased region" description="Polar residues" evidence="7">
    <location>
        <begin position="219"/>
        <end position="232"/>
    </location>
</feature>
<feature type="region of interest" description="Disordered" evidence="7">
    <location>
        <begin position="546"/>
        <end position="565"/>
    </location>
</feature>
<evidence type="ECO:0000313" key="10">
    <source>
        <dbReference type="EMBL" id="KIS71003.1"/>
    </source>
</evidence>
<dbReference type="eggNOG" id="KOG0350">
    <property type="taxonomic scope" value="Eukaryota"/>
</dbReference>
<gene>
    <name evidence="10" type="ORF">UMAG_00921</name>
</gene>
<feature type="compositionally biased region" description="Acidic residues" evidence="7">
    <location>
        <begin position="205"/>
        <end position="215"/>
    </location>
</feature>
<dbReference type="EMBL" id="CM003141">
    <property type="protein sequence ID" value="KIS71003.1"/>
    <property type="molecule type" value="Genomic_DNA"/>
</dbReference>
<dbReference type="GO" id="GO:0003724">
    <property type="term" value="F:RNA helicase activity"/>
    <property type="evidence" value="ECO:0007669"/>
    <property type="project" value="UniProtKB-EC"/>
</dbReference>
<dbReference type="Proteomes" id="UP000000561">
    <property type="component" value="Chromosome 2"/>
</dbReference>
<dbReference type="InterPro" id="IPR000629">
    <property type="entry name" value="RNA-helicase_DEAD-box_CS"/>
</dbReference>
<dbReference type="CDD" id="cd18787">
    <property type="entry name" value="SF2_C_DEAD"/>
    <property type="match status" value="1"/>
</dbReference>
<evidence type="ECO:0000256" key="7">
    <source>
        <dbReference type="SAM" id="MobiDB-lite"/>
    </source>
</evidence>
<dbReference type="FunCoup" id="A0A0D1CXB9">
    <property type="interactions" value="654"/>
</dbReference>
<evidence type="ECO:0000256" key="2">
    <source>
        <dbReference type="ARBA" id="ARBA00022801"/>
    </source>
</evidence>
<dbReference type="GeneID" id="23562084"/>
<dbReference type="InterPro" id="IPR001650">
    <property type="entry name" value="Helicase_C-like"/>
</dbReference>
<keyword evidence="3 6" id="KW-0347">Helicase</keyword>
<feature type="domain" description="Helicase C-terminal" evidence="9">
    <location>
        <begin position="676"/>
        <end position="836"/>
    </location>
</feature>
<dbReference type="KEGG" id="uma:UMAG_00921"/>
<dbReference type="SUPFAM" id="SSF52540">
    <property type="entry name" value="P-loop containing nucleoside triphosphate hydrolases"/>
    <property type="match status" value="1"/>
</dbReference>
<reference evidence="10 11" key="1">
    <citation type="journal article" date="2006" name="Nature">
        <title>Insights from the genome of the biotrophic fungal plant pathogen Ustilago maydis.</title>
        <authorList>
            <person name="Kamper J."/>
            <person name="Kahmann R."/>
            <person name="Bolker M."/>
            <person name="Ma L.J."/>
            <person name="Brefort T."/>
            <person name="Saville B.J."/>
            <person name="Banuett F."/>
            <person name="Kronstad J.W."/>
            <person name="Gold S.E."/>
            <person name="Muller O."/>
            <person name="Perlin M.H."/>
            <person name="Wosten H.A."/>
            <person name="de Vries R."/>
            <person name="Ruiz-Herrera J."/>
            <person name="Reynaga-Pena C.G."/>
            <person name="Snetselaar K."/>
            <person name="McCann M."/>
            <person name="Perez-Martin J."/>
            <person name="Feldbrugge M."/>
            <person name="Basse C.W."/>
            <person name="Steinberg G."/>
            <person name="Ibeas J.I."/>
            <person name="Holloman W."/>
            <person name="Guzman P."/>
            <person name="Farman M."/>
            <person name="Stajich J.E."/>
            <person name="Sentandreu R."/>
            <person name="Gonzalez-Prieto J.M."/>
            <person name="Kennell J.C."/>
            <person name="Molina L."/>
            <person name="Schirawski J."/>
            <person name="Mendoza-Mendoza A."/>
            <person name="Greilinger D."/>
            <person name="Munch K."/>
            <person name="Rossel N."/>
            <person name="Scherer M."/>
            <person name="Vranes M."/>
            <person name="Ladendorf O."/>
            <person name="Vincon V."/>
            <person name="Fuchs U."/>
            <person name="Sandrock B."/>
            <person name="Meng S."/>
            <person name="Ho E.C."/>
            <person name="Cahill M.J."/>
            <person name="Boyce K.J."/>
            <person name="Klose J."/>
            <person name="Klosterman S.J."/>
            <person name="Deelstra H.J."/>
            <person name="Ortiz-Castellanos L."/>
            <person name="Li W."/>
            <person name="Sanchez-Alonso P."/>
            <person name="Schreier P.H."/>
            <person name="Hauser-Hahn I."/>
            <person name="Vaupel M."/>
            <person name="Koopmann E."/>
            <person name="Friedrich G."/>
            <person name="Voss H."/>
            <person name="Schluter T."/>
            <person name="Margolis J."/>
            <person name="Platt D."/>
            <person name="Swimmer C."/>
            <person name="Gnirke A."/>
            <person name="Chen F."/>
            <person name="Vysotskaia V."/>
            <person name="Mannhaupt G."/>
            <person name="Guldener U."/>
            <person name="Munsterkotter M."/>
            <person name="Haase D."/>
            <person name="Oesterheld M."/>
            <person name="Mewes H.W."/>
            <person name="Mauceli E.W."/>
            <person name="DeCaprio D."/>
            <person name="Wade C.M."/>
            <person name="Butler J."/>
            <person name="Young S."/>
            <person name="Jaffe D.B."/>
            <person name="Calvo S."/>
            <person name="Nusbaum C."/>
            <person name="Galagan J."/>
            <person name="Birren B.W."/>
        </authorList>
    </citation>
    <scope>NUCLEOTIDE SEQUENCE [LARGE SCALE GENOMIC DNA]</scope>
    <source>
        <strain evidence="11">DSM 14603 / FGSC 9021 / UM521</strain>
    </source>
</reference>
<dbReference type="STRING" id="237631.A0A0D1CXB9"/>
<keyword evidence="1 6" id="KW-0547">Nucleotide-binding</keyword>
<feature type="compositionally biased region" description="Basic and acidic residues" evidence="7">
    <location>
        <begin position="151"/>
        <end position="160"/>
    </location>
</feature>
<dbReference type="Gene3D" id="3.40.50.300">
    <property type="entry name" value="P-loop containing nucleotide triphosphate hydrolases"/>
    <property type="match status" value="2"/>
</dbReference>
<dbReference type="PANTHER" id="PTHR24031">
    <property type="entry name" value="RNA HELICASE"/>
    <property type="match status" value="1"/>
</dbReference>
<feature type="compositionally biased region" description="Low complexity" evidence="7">
    <location>
        <begin position="55"/>
        <end position="78"/>
    </location>
</feature>
<evidence type="ECO:0000256" key="5">
    <source>
        <dbReference type="ARBA" id="ARBA00022884"/>
    </source>
</evidence>
<evidence type="ECO:0000256" key="3">
    <source>
        <dbReference type="ARBA" id="ARBA00022806"/>
    </source>
</evidence>
<feature type="compositionally biased region" description="Basic and acidic residues" evidence="7">
    <location>
        <begin position="18"/>
        <end position="35"/>
    </location>
</feature>
<dbReference type="SMART" id="SM00487">
    <property type="entry name" value="DEXDc"/>
    <property type="match status" value="1"/>
</dbReference>
<dbReference type="InterPro" id="IPR011545">
    <property type="entry name" value="DEAD/DEAH_box_helicase_dom"/>
</dbReference>
<evidence type="ECO:0000313" key="11">
    <source>
        <dbReference type="Proteomes" id="UP000000561"/>
    </source>
</evidence>
<keyword evidence="5 6" id="KW-0694">RNA-binding</keyword>
<dbReference type="GO" id="GO:0005634">
    <property type="term" value="C:nucleus"/>
    <property type="evidence" value="ECO:0000318"/>
    <property type="project" value="GO_Central"/>
</dbReference>
<dbReference type="PROSITE" id="PS51192">
    <property type="entry name" value="HELICASE_ATP_BIND_1"/>
    <property type="match status" value="1"/>
</dbReference>
<comment type="similarity">
    <text evidence="6">Belongs to the DEAD box helicase family.</text>
</comment>
<evidence type="ECO:0000259" key="9">
    <source>
        <dbReference type="PROSITE" id="PS51194"/>
    </source>
</evidence>
<comment type="catalytic activity">
    <reaction evidence="6">
        <text>ATP + H2O = ADP + phosphate + H(+)</text>
        <dbReference type="Rhea" id="RHEA:13065"/>
        <dbReference type="ChEBI" id="CHEBI:15377"/>
        <dbReference type="ChEBI" id="CHEBI:15378"/>
        <dbReference type="ChEBI" id="CHEBI:30616"/>
        <dbReference type="ChEBI" id="CHEBI:43474"/>
        <dbReference type="ChEBI" id="CHEBI:456216"/>
        <dbReference type="EC" id="3.6.4.13"/>
    </reaction>
</comment>
<dbReference type="RefSeq" id="XP_011386928.1">
    <property type="nucleotide sequence ID" value="XM_011388626.1"/>
</dbReference>
<proteinExistence type="inferred from homology"/>
<evidence type="ECO:0000256" key="4">
    <source>
        <dbReference type="ARBA" id="ARBA00022840"/>
    </source>
</evidence>
<dbReference type="EC" id="3.6.4.13" evidence="6"/>
<protein>
    <recommendedName>
        <fullName evidence="6">ATP-dependent RNA helicase</fullName>
        <ecNumber evidence="6">3.6.4.13</ecNumber>
    </recommendedName>
</protein>
<dbReference type="Pfam" id="PF00270">
    <property type="entry name" value="DEAD"/>
    <property type="match status" value="1"/>
</dbReference>
<dbReference type="VEuPathDB" id="FungiDB:UMAG_00921"/>
<dbReference type="GO" id="GO:0003723">
    <property type="term" value="F:RNA binding"/>
    <property type="evidence" value="ECO:0007669"/>
    <property type="project" value="UniProtKB-UniRule"/>
</dbReference>
<feature type="domain" description="Helicase ATP-binding" evidence="8">
    <location>
        <begin position="387"/>
        <end position="620"/>
    </location>
</feature>
<sequence>MFSVKRFDAFSASSPSGSKDDPADTAKLDALNERILKKRKLVQGNEASGSNLPGTSTSSASSNAASTAVPAPSVARPALNIHPSRLNVAPLLRQSVKKAQTGPREKTKAKQRYLKAKKERRKARIRAAPKKSKADNDGSQARADNSIGLHLPEEEALHRREAARKKKTQHSPVAQKADSDSSSPSSSDSDSDSDSNSDRHSDQESSSDSEQDDVESASPSTPKASTLETETLSADVEMDVDVGAQKEDKALERFPLAGVRRAVDPKLIRSLGLPEGLSNRTVVDPTLSRPLWQQKELNKPANPAKASSPPPLDGGALVDQEMEEASPDDQESVTISARSSASDDFSKVALSDIVRSRLEALGISEWFAVQVSVIPCLLAQPQSRSLYRPFAPPRDLCVSAPTGSGKTLAYSVPIVEVLRTRQIVRLRALIVLPTRDLVSQVRSTLELVAKGSGLRIGTATGQHSFAHEQNQLVGSSSAVDQDQDEAQSEPKIDILIATPGRLIDHLDSTPGFNLAHLRFLVVDEADRLLNQSFQEWLRRVLAATNGKTDQAERERASQKSGPAQAPFELFSSSASGLGAAATSTLQEEAAPSVQKLLFSATLTRDPAKIAALGLRNPHYITVQDTNSAGDEDQGRANGVQQHEQFSLPHSLHEHMLVTTSADKPFHLLYLLHRPDDVNNELGRIRKALCFTKSVDSAARLVKLLEIFEEVRVENSLIARGSRALVVKNYSSELKPSDRQRILSAFEKGEIDLLVCSDLISRGIDLPSVEHVISYDAPIDPAKYVHRVGRTARAGKHGDAWTLVEEQEARHFKKTVRTIARRTPIAKIRPKKLRENETVDFVEGDAVTRELHKLRGAYEDALARMSTLYRN</sequence>
<dbReference type="OMA" id="YDAPIDP"/>
<dbReference type="InterPro" id="IPR027417">
    <property type="entry name" value="P-loop_NTPase"/>
</dbReference>
<dbReference type="CDD" id="cd17956">
    <property type="entry name" value="DEADc_DDX51"/>
    <property type="match status" value="1"/>
</dbReference>
<dbReference type="SMART" id="SM00490">
    <property type="entry name" value="HELICc"/>
    <property type="match status" value="1"/>
</dbReference>
<feature type="region of interest" description="Disordered" evidence="7">
    <location>
        <begin position="1"/>
        <end position="240"/>
    </location>
</feature>
<keyword evidence="4 6" id="KW-0067">ATP-binding</keyword>
<accession>A0A0D1CXB9</accession>
<evidence type="ECO:0000256" key="1">
    <source>
        <dbReference type="ARBA" id="ARBA00022741"/>
    </source>
</evidence>
<dbReference type="Pfam" id="PF00271">
    <property type="entry name" value="Helicase_C"/>
    <property type="match status" value="1"/>
</dbReference>
<dbReference type="InParanoid" id="A0A0D1CXB9"/>
<comment type="function">
    <text evidence="6">RNA helicase.</text>
</comment>
<feature type="compositionally biased region" description="Polar residues" evidence="7">
    <location>
        <begin position="45"/>
        <end position="54"/>
    </location>
</feature>